<name>A0ABP0QQC5_9DINO</name>
<accession>A0ABP0QQC5</accession>
<comment type="caution">
    <text evidence="2">The sequence shown here is derived from an EMBL/GenBank/DDBJ whole genome shotgun (WGS) entry which is preliminary data.</text>
</comment>
<gene>
    <name evidence="2" type="ORF">SCF082_LOCUS42286</name>
</gene>
<protein>
    <submittedName>
        <fullName evidence="2">FO synthase subunit 1</fullName>
    </submittedName>
</protein>
<proteinExistence type="predicted"/>
<dbReference type="EMBL" id="CAXAMM010039871">
    <property type="protein sequence ID" value="CAK9089620.1"/>
    <property type="molecule type" value="Genomic_DNA"/>
</dbReference>
<evidence type="ECO:0000313" key="2">
    <source>
        <dbReference type="EMBL" id="CAK9089620.1"/>
    </source>
</evidence>
<feature type="compositionally biased region" description="Low complexity" evidence="1">
    <location>
        <begin position="551"/>
        <end position="561"/>
    </location>
</feature>
<evidence type="ECO:0000313" key="3">
    <source>
        <dbReference type="Proteomes" id="UP001642464"/>
    </source>
</evidence>
<dbReference type="Proteomes" id="UP001642464">
    <property type="component" value="Unassembled WGS sequence"/>
</dbReference>
<feature type="region of interest" description="Disordered" evidence="1">
    <location>
        <begin position="545"/>
        <end position="579"/>
    </location>
</feature>
<sequence length="615" mass="67958">VSLKVVHGTVGTFKTTKDAVWASRITMSHVSTRRAPNAMNFLRQLEVLKKSGDGGDFQDWHSATQVARAFNIGKSEATAISNLQDKISPKLVDLLKEATRCRGMRQFLTHDVLSKDMFNTGYSSGQSGALIAWCVDLSNNRDDVLEARNIVSAVAVRTQRANEEMARAHEEKVAKATVDQIAFKFEADLKILKDHTPAAESAAKEAALDAKYLAQYVLALVDTCVWPSNSAYLHACLTAFNSLLASSPKYAGHLQIPVLQAQTHQAAVVKHRRTLEDSLVANGLDIMRPVSLIFDKGSLPAGDKRDPWHPCLLVTATAHENNAWFDSAVAQNRCIGPCPLIRVADMLGFDSEARSSASQRTEQKGVPAHVGVIAEYVRGMPIAEHDIVVLVDLLPNRLRSWKLVALCSYMFFFHMVWGSILRERLFTPAMKTVARRQAEFARAAIKRMLDGTTPHPEIRYCGHFRADQKDVTSQLEEAVYTHWDSSNSAPARSRPVDPKPDPTFSLLTWRNNRASFPESVLRKFAEGSDAHAQMLELKKRLAEEFPDSVEATPTQATGTGRTPRRATGRPDFSIDGGKSPIDYAREVEKEHIPASSFTVERRGISSLQSCLCGGV</sequence>
<keyword evidence="3" id="KW-1185">Reference proteome</keyword>
<feature type="non-terminal residue" evidence="2">
    <location>
        <position position="1"/>
    </location>
</feature>
<organism evidence="2 3">
    <name type="scientific">Durusdinium trenchii</name>
    <dbReference type="NCBI Taxonomy" id="1381693"/>
    <lineage>
        <taxon>Eukaryota</taxon>
        <taxon>Sar</taxon>
        <taxon>Alveolata</taxon>
        <taxon>Dinophyceae</taxon>
        <taxon>Suessiales</taxon>
        <taxon>Symbiodiniaceae</taxon>
        <taxon>Durusdinium</taxon>
    </lineage>
</organism>
<evidence type="ECO:0000256" key="1">
    <source>
        <dbReference type="SAM" id="MobiDB-lite"/>
    </source>
</evidence>
<reference evidence="2 3" key="1">
    <citation type="submission" date="2024-02" db="EMBL/GenBank/DDBJ databases">
        <authorList>
            <person name="Chen Y."/>
            <person name="Shah S."/>
            <person name="Dougan E. K."/>
            <person name="Thang M."/>
            <person name="Chan C."/>
        </authorList>
    </citation>
    <scope>NUCLEOTIDE SEQUENCE [LARGE SCALE GENOMIC DNA]</scope>
</reference>